<evidence type="ECO:0000256" key="11">
    <source>
        <dbReference type="ARBA" id="ARBA00023136"/>
    </source>
</evidence>
<feature type="transmembrane region" description="Helical" evidence="12">
    <location>
        <begin position="15"/>
        <end position="37"/>
    </location>
</feature>
<evidence type="ECO:0000256" key="5">
    <source>
        <dbReference type="ARBA" id="ARBA00022553"/>
    </source>
</evidence>
<comment type="catalytic activity">
    <reaction evidence="1">
        <text>ATP + protein L-histidine = ADP + protein N-phospho-L-histidine.</text>
        <dbReference type="EC" id="2.7.13.3"/>
    </reaction>
</comment>
<dbReference type="InterPro" id="IPR005467">
    <property type="entry name" value="His_kinase_dom"/>
</dbReference>
<evidence type="ECO:0000256" key="8">
    <source>
        <dbReference type="ARBA" id="ARBA00022777"/>
    </source>
</evidence>
<dbReference type="GO" id="GO:0000155">
    <property type="term" value="F:phosphorelay sensor kinase activity"/>
    <property type="evidence" value="ECO:0007669"/>
    <property type="project" value="InterPro"/>
</dbReference>
<dbReference type="InterPro" id="IPR003660">
    <property type="entry name" value="HAMP_dom"/>
</dbReference>
<dbReference type="Proteomes" id="UP000077134">
    <property type="component" value="Unassembled WGS sequence"/>
</dbReference>
<feature type="domain" description="Histidine kinase" evidence="13">
    <location>
        <begin position="482"/>
        <end position="584"/>
    </location>
</feature>
<evidence type="ECO:0000256" key="12">
    <source>
        <dbReference type="SAM" id="Phobius"/>
    </source>
</evidence>
<dbReference type="InterPro" id="IPR010559">
    <property type="entry name" value="Sig_transdc_His_kin_internal"/>
</dbReference>
<comment type="subcellular location">
    <subcellularLocation>
        <location evidence="2">Cell membrane</location>
        <topology evidence="2">Multi-pass membrane protein</topology>
    </subcellularLocation>
</comment>
<evidence type="ECO:0000256" key="9">
    <source>
        <dbReference type="ARBA" id="ARBA00022840"/>
    </source>
</evidence>
<dbReference type="PRINTS" id="PR00344">
    <property type="entry name" value="BCTRLSENSOR"/>
</dbReference>
<dbReference type="SUPFAM" id="SSF55874">
    <property type="entry name" value="ATPase domain of HSP90 chaperone/DNA topoisomerase II/histidine kinase"/>
    <property type="match status" value="1"/>
</dbReference>
<evidence type="ECO:0000313" key="15">
    <source>
        <dbReference type="EMBL" id="OAB73563.1"/>
    </source>
</evidence>
<dbReference type="STRING" id="1763538.LPB68_15995"/>
<keyword evidence="8 15" id="KW-0418">Kinase</keyword>
<dbReference type="GO" id="GO:0005886">
    <property type="term" value="C:plasma membrane"/>
    <property type="evidence" value="ECO:0007669"/>
    <property type="project" value="UniProtKB-SubCell"/>
</dbReference>
<dbReference type="Gene3D" id="3.30.565.10">
    <property type="entry name" value="Histidine kinase-like ATPase, C-terminal domain"/>
    <property type="match status" value="1"/>
</dbReference>
<dbReference type="PANTHER" id="PTHR34220:SF7">
    <property type="entry name" value="SENSOR HISTIDINE KINASE YPDA"/>
    <property type="match status" value="1"/>
</dbReference>
<dbReference type="Pfam" id="PF00672">
    <property type="entry name" value="HAMP"/>
    <property type="match status" value="1"/>
</dbReference>
<feature type="domain" description="HAMP" evidence="14">
    <location>
        <begin position="312"/>
        <end position="371"/>
    </location>
</feature>
<dbReference type="InterPro" id="IPR036890">
    <property type="entry name" value="HATPase_C_sf"/>
</dbReference>
<dbReference type="PROSITE" id="PS50109">
    <property type="entry name" value="HIS_KIN"/>
    <property type="match status" value="1"/>
</dbReference>
<evidence type="ECO:0000256" key="6">
    <source>
        <dbReference type="ARBA" id="ARBA00022679"/>
    </source>
</evidence>
<evidence type="ECO:0000256" key="10">
    <source>
        <dbReference type="ARBA" id="ARBA00023012"/>
    </source>
</evidence>
<reference evidence="15 16" key="1">
    <citation type="submission" date="2016-02" db="EMBL/GenBank/DDBJ databases">
        <title>Paenibacillus sp. LPB0068, isolated from Crassostrea gigas.</title>
        <authorList>
            <person name="Shin S.-K."/>
            <person name="Yi H."/>
        </authorList>
    </citation>
    <scope>NUCLEOTIDE SEQUENCE [LARGE SCALE GENOMIC DNA]</scope>
    <source>
        <strain evidence="15 16">LPB0068</strain>
    </source>
</reference>
<keyword evidence="9" id="KW-0067">ATP-binding</keyword>
<evidence type="ECO:0000256" key="1">
    <source>
        <dbReference type="ARBA" id="ARBA00000085"/>
    </source>
</evidence>
<dbReference type="GO" id="GO:0005524">
    <property type="term" value="F:ATP binding"/>
    <property type="evidence" value="ECO:0007669"/>
    <property type="project" value="UniProtKB-KW"/>
</dbReference>
<dbReference type="EMBL" id="LSFN01000021">
    <property type="protein sequence ID" value="OAB73563.1"/>
    <property type="molecule type" value="Genomic_DNA"/>
</dbReference>
<dbReference type="SMART" id="SM00387">
    <property type="entry name" value="HATPase_c"/>
    <property type="match status" value="1"/>
</dbReference>
<dbReference type="Pfam" id="PF02518">
    <property type="entry name" value="HATPase_c"/>
    <property type="match status" value="1"/>
</dbReference>
<evidence type="ECO:0000259" key="14">
    <source>
        <dbReference type="PROSITE" id="PS50885"/>
    </source>
</evidence>
<evidence type="ECO:0000313" key="16">
    <source>
        <dbReference type="Proteomes" id="UP000077134"/>
    </source>
</evidence>
<keyword evidence="12" id="KW-0812">Transmembrane</keyword>
<keyword evidence="4" id="KW-1003">Cell membrane</keyword>
<keyword evidence="11 12" id="KW-0472">Membrane</keyword>
<keyword evidence="16" id="KW-1185">Reference proteome</keyword>
<dbReference type="EC" id="2.7.13.3" evidence="3"/>
<sequence>MLIRKYKSAFKNVGIHYQVIGLISLLMLVSFAIYITVLKNVFSIYDEQIYKKSSQVLTMSSIGIESQLKEMEELSFKVVSDEQIQSYLSQLQDDSSAYEKLVLHKKITDRIIAFAGSEKYVYSMMVIDQERNVMVAGNREGIPETLQNDLVALAEEYDGSNAWMLGGRGFSLLSVREIKSFTNATFTLENLGTLVFRVRIDRIVDDQVQDAGNEGQLIITDGKDILYPQEPLLTESEMLIEMNNDKLYSIDSYEHGRYFAAKFRSSYTDWTYFHITPFHQMFERITFIKSFVTIVFIFIFVLAILFGTRLALSITRPIDRLIKKMRDIEEGDLDKLEELALGTVPSSPQSEVGLLYRTFKMMIQRIRELINENYTKQLLIRETELKALQAQINPHFLYNTLESINWLAKTNKQDQISKMVESLGFLLRSSINFDNQLITLGSEIDIVMSYVTIQKVRFEERLEFTIDIESYLENALIPKLTLQPLVENAIHYALEPNIEPCQIVIIVRENQGVITIFVQDNGPGMDPEFLKQLSEGKVQTLGKGIGLSNIEERIKLTYGSEWGLHIESEPNIKTSVQVRIPYIKGGELDV</sequence>
<evidence type="ECO:0000259" key="13">
    <source>
        <dbReference type="PROSITE" id="PS50109"/>
    </source>
</evidence>
<dbReference type="InterPro" id="IPR004358">
    <property type="entry name" value="Sig_transdc_His_kin-like_C"/>
</dbReference>
<keyword evidence="7" id="KW-0547">Nucleotide-binding</keyword>
<evidence type="ECO:0000256" key="4">
    <source>
        <dbReference type="ARBA" id="ARBA00022475"/>
    </source>
</evidence>
<dbReference type="KEGG" id="pcx:LPB68_15995"/>
<gene>
    <name evidence="15" type="ORF">PNBC_13725</name>
</gene>
<dbReference type="PROSITE" id="PS50885">
    <property type="entry name" value="HAMP"/>
    <property type="match status" value="1"/>
</dbReference>
<keyword evidence="12" id="KW-1133">Transmembrane helix</keyword>
<name>A0A162KTA9_9BACL</name>
<dbReference type="SMART" id="SM00304">
    <property type="entry name" value="HAMP"/>
    <property type="match status" value="1"/>
</dbReference>
<evidence type="ECO:0000256" key="7">
    <source>
        <dbReference type="ARBA" id="ARBA00022741"/>
    </source>
</evidence>
<keyword evidence="10" id="KW-0902">Two-component regulatory system</keyword>
<proteinExistence type="predicted"/>
<dbReference type="AlphaFoldDB" id="A0A162KTA9"/>
<dbReference type="InterPro" id="IPR003594">
    <property type="entry name" value="HATPase_dom"/>
</dbReference>
<protein>
    <recommendedName>
        <fullName evidence="3">histidine kinase</fullName>
        <ecNumber evidence="3">2.7.13.3</ecNumber>
    </recommendedName>
</protein>
<dbReference type="Gene3D" id="6.10.340.10">
    <property type="match status" value="1"/>
</dbReference>
<organism evidence="15 16">
    <name type="scientific">Paenibacillus crassostreae</name>
    <dbReference type="NCBI Taxonomy" id="1763538"/>
    <lineage>
        <taxon>Bacteria</taxon>
        <taxon>Bacillati</taxon>
        <taxon>Bacillota</taxon>
        <taxon>Bacilli</taxon>
        <taxon>Bacillales</taxon>
        <taxon>Paenibacillaceae</taxon>
        <taxon>Paenibacillus</taxon>
    </lineage>
</organism>
<keyword evidence="6" id="KW-0808">Transferase</keyword>
<keyword evidence="5" id="KW-0597">Phosphoprotein</keyword>
<comment type="caution">
    <text evidence="15">The sequence shown here is derived from an EMBL/GenBank/DDBJ whole genome shotgun (WGS) entry which is preliminary data.</text>
</comment>
<dbReference type="CDD" id="cd06225">
    <property type="entry name" value="HAMP"/>
    <property type="match status" value="1"/>
</dbReference>
<dbReference type="PANTHER" id="PTHR34220">
    <property type="entry name" value="SENSOR HISTIDINE KINASE YPDA"/>
    <property type="match status" value="1"/>
</dbReference>
<dbReference type="SUPFAM" id="SSF158472">
    <property type="entry name" value="HAMP domain-like"/>
    <property type="match status" value="1"/>
</dbReference>
<evidence type="ECO:0000256" key="2">
    <source>
        <dbReference type="ARBA" id="ARBA00004651"/>
    </source>
</evidence>
<dbReference type="Pfam" id="PF06580">
    <property type="entry name" value="His_kinase"/>
    <property type="match status" value="1"/>
</dbReference>
<evidence type="ECO:0000256" key="3">
    <source>
        <dbReference type="ARBA" id="ARBA00012438"/>
    </source>
</evidence>
<feature type="transmembrane region" description="Helical" evidence="12">
    <location>
        <begin position="291"/>
        <end position="312"/>
    </location>
</feature>
<accession>A0A162KTA9</accession>
<dbReference type="InterPro" id="IPR050640">
    <property type="entry name" value="Bact_2-comp_sensor_kinase"/>
</dbReference>